<reference evidence="2 3" key="1">
    <citation type="submission" date="2017-01" db="EMBL/GenBank/DDBJ databases">
        <title>Novel large sulfur bacteria in the metagenomes of groundwater-fed chemosynthetic microbial mats in the Lake Huron basin.</title>
        <authorList>
            <person name="Sharrar A.M."/>
            <person name="Flood B.E."/>
            <person name="Bailey J.V."/>
            <person name="Jones D.S."/>
            <person name="Biddanda B."/>
            <person name="Ruberg S.A."/>
            <person name="Marcus D.N."/>
            <person name="Dick G.J."/>
        </authorList>
    </citation>
    <scope>NUCLEOTIDE SEQUENCE [LARGE SCALE GENOMIC DNA]</scope>
    <source>
        <strain evidence="2">A8</strain>
    </source>
</reference>
<feature type="transmembrane region" description="Helical" evidence="1">
    <location>
        <begin position="147"/>
        <end position="166"/>
    </location>
</feature>
<dbReference type="Proteomes" id="UP000192491">
    <property type="component" value="Unassembled WGS sequence"/>
</dbReference>
<accession>A0A1Y1QQL1</accession>
<organism evidence="2 3">
    <name type="scientific">Thiothrix lacustris</name>
    <dbReference type="NCBI Taxonomy" id="525917"/>
    <lineage>
        <taxon>Bacteria</taxon>
        <taxon>Pseudomonadati</taxon>
        <taxon>Pseudomonadota</taxon>
        <taxon>Gammaproteobacteria</taxon>
        <taxon>Thiotrichales</taxon>
        <taxon>Thiotrichaceae</taxon>
        <taxon>Thiothrix</taxon>
    </lineage>
</organism>
<keyword evidence="1" id="KW-1133">Transmembrane helix</keyword>
<gene>
    <name evidence="2" type="ORF">BWK73_18140</name>
</gene>
<evidence type="ECO:0000256" key="1">
    <source>
        <dbReference type="SAM" id="Phobius"/>
    </source>
</evidence>
<sequence length="259" mass="28457">MIKTLKTPKNLFKPKPTTTKTIDVGIDVFGNAIPDNVTAQIEASGKALRVVKRQQVALKPSRKKSTKKLAVVAPQSPSLLTRLLPATWTKPSVKTIAHDGISERLEVAFKRLHHEFNEREQQLEVKMHAIQQQHLALANLKQKKRGLLLSLVAAGMLAGGYMLYVLTNMQNSMTSMSGNISTMNGHMGAMASDTQNMTQNIQAMNESMYYMNNNVGYMSGNVAQMNQKVGTLAQAAAPMGEAAATMNPFMKAFKSFMPF</sequence>
<evidence type="ECO:0000313" key="3">
    <source>
        <dbReference type="Proteomes" id="UP000192491"/>
    </source>
</evidence>
<keyword evidence="1" id="KW-0472">Membrane</keyword>
<keyword evidence="1" id="KW-0812">Transmembrane</keyword>
<dbReference type="Gene3D" id="1.10.287.950">
    <property type="entry name" value="Methyl-accepting chemotaxis protein"/>
    <property type="match status" value="1"/>
</dbReference>
<proteinExistence type="predicted"/>
<dbReference type="AlphaFoldDB" id="A0A1Y1QQL1"/>
<name>A0A1Y1QQL1_9GAMM</name>
<dbReference type="EMBL" id="MTEJ01000092">
    <property type="protein sequence ID" value="OQX11246.1"/>
    <property type="molecule type" value="Genomic_DNA"/>
</dbReference>
<evidence type="ECO:0000313" key="2">
    <source>
        <dbReference type="EMBL" id="OQX11246.1"/>
    </source>
</evidence>
<protein>
    <submittedName>
        <fullName evidence="2">Uncharacterized protein</fullName>
    </submittedName>
</protein>
<comment type="caution">
    <text evidence="2">The sequence shown here is derived from an EMBL/GenBank/DDBJ whole genome shotgun (WGS) entry which is preliminary data.</text>
</comment>